<dbReference type="AlphaFoldDB" id="A0A5E4TWM0"/>
<accession>A0A5E4TWM0</accession>
<dbReference type="OrthoDB" id="6770354at2"/>
<evidence type="ECO:0000313" key="1">
    <source>
        <dbReference type="EMBL" id="VVD91573.1"/>
    </source>
</evidence>
<keyword evidence="2" id="KW-1185">Reference proteome</keyword>
<protein>
    <recommendedName>
        <fullName evidence="3">DUF1444 family protein</fullName>
    </recommendedName>
</protein>
<dbReference type="Proteomes" id="UP000366945">
    <property type="component" value="Unassembled WGS sequence"/>
</dbReference>
<sequence>MSFFNRFRNRNEPTESEFAQLLIGALKEAGDTRSWVYEAENQRLVQSDVLPNSAPGIVNLVNMFADYLLRKPDQRLDVLQRQAQAVLPWSLPTTFDEAKDRLRPIVRSTTERGVLSLQMAELGKTPQEPAFKHLCENLELGLAYDGSVNILRLTEDHLTQWGMAFDDVLDVALDNLRLESNKPWLQLRDGVYLSQYGDYYDAARILLPDVLHRIPFSGAPVVMAPNRTALLLTGDRNPAGLQTMVELAEQARAQPRPLPALMLKWNGSQWERFVPKGLEERLSLLRIQELAADYGDQQKLLENVHQKQALDIFIAEYTGVKRDAGGVLTYSVWTEGVHTLLPVTDFTVLYRPSSNERACVPTPELLRECSESIAWTEHLPTRFEVVAFPADKFEVLQTRFPTF</sequence>
<dbReference type="RefSeq" id="WP_150678926.1">
    <property type="nucleotide sequence ID" value="NZ_CABPSK010000001.1"/>
</dbReference>
<name>A0A5E4TWM0_9BURK</name>
<gene>
    <name evidence="1" type="ORF">PPN31114_01689</name>
</gene>
<proteinExistence type="predicted"/>
<dbReference type="GeneID" id="300403736"/>
<evidence type="ECO:0000313" key="2">
    <source>
        <dbReference type="Proteomes" id="UP000366945"/>
    </source>
</evidence>
<reference evidence="1 2" key="1">
    <citation type="submission" date="2019-08" db="EMBL/GenBank/DDBJ databases">
        <authorList>
            <person name="Peeters C."/>
        </authorList>
    </citation>
    <scope>NUCLEOTIDE SEQUENCE [LARGE SCALE GENOMIC DNA]</scope>
    <source>
        <strain evidence="1 2">LMG 31114</strain>
    </source>
</reference>
<dbReference type="EMBL" id="CABPSK010000001">
    <property type="protein sequence ID" value="VVD91573.1"/>
    <property type="molecule type" value="Genomic_DNA"/>
</dbReference>
<organism evidence="1 2">
    <name type="scientific">Pandoraea pneumonica</name>
    <dbReference type="NCBI Taxonomy" id="2508299"/>
    <lineage>
        <taxon>Bacteria</taxon>
        <taxon>Pseudomonadati</taxon>
        <taxon>Pseudomonadota</taxon>
        <taxon>Betaproteobacteria</taxon>
        <taxon>Burkholderiales</taxon>
        <taxon>Burkholderiaceae</taxon>
        <taxon>Pandoraea</taxon>
    </lineage>
</organism>
<evidence type="ECO:0008006" key="3">
    <source>
        <dbReference type="Google" id="ProtNLM"/>
    </source>
</evidence>